<dbReference type="PROSITE" id="PS50268">
    <property type="entry name" value="CADHERIN_2"/>
    <property type="match status" value="6"/>
</dbReference>
<dbReference type="PANTHER" id="PTHR24028">
    <property type="entry name" value="CADHERIN-87A"/>
    <property type="match status" value="1"/>
</dbReference>
<dbReference type="FunFam" id="2.60.40.60:FF:000004">
    <property type="entry name" value="Protocadherin 1 gamma 2"/>
    <property type="match status" value="1"/>
</dbReference>
<dbReference type="AlphaFoldDB" id="A0A672YM39"/>
<dbReference type="FunFam" id="2.60.40.60:FF:000002">
    <property type="entry name" value="Protocadherin alpha 2"/>
    <property type="match status" value="1"/>
</dbReference>
<dbReference type="Pfam" id="PF16492">
    <property type="entry name" value="Cadherin_C_2"/>
    <property type="match status" value="1"/>
</dbReference>
<dbReference type="CDD" id="cd11304">
    <property type="entry name" value="Cadherin_repeat"/>
    <property type="match status" value="6"/>
</dbReference>
<keyword evidence="15" id="KW-1185">Reference proteome</keyword>
<evidence type="ECO:0000256" key="7">
    <source>
        <dbReference type="ARBA" id="ARBA00022889"/>
    </source>
</evidence>
<dbReference type="InterPro" id="IPR020894">
    <property type="entry name" value="Cadherin_CS"/>
</dbReference>
<feature type="domain" description="Cadherin" evidence="13">
    <location>
        <begin position="355"/>
        <end position="459"/>
    </location>
</feature>
<evidence type="ECO:0000256" key="6">
    <source>
        <dbReference type="ARBA" id="ARBA00022837"/>
    </source>
</evidence>
<evidence type="ECO:0000256" key="1">
    <source>
        <dbReference type="ARBA" id="ARBA00004251"/>
    </source>
</evidence>
<dbReference type="InterPro" id="IPR032455">
    <property type="entry name" value="Cadherin_C"/>
</dbReference>
<feature type="domain" description="Cadherin" evidence="13">
    <location>
        <begin position="138"/>
        <end position="246"/>
    </location>
</feature>
<keyword evidence="5" id="KW-0677">Repeat</keyword>
<keyword evidence="8 12" id="KW-1133">Transmembrane helix</keyword>
<feature type="domain" description="Cadherin" evidence="13">
    <location>
        <begin position="460"/>
        <end position="569"/>
    </location>
</feature>
<evidence type="ECO:0000256" key="10">
    <source>
        <dbReference type="ARBA" id="ARBA00023180"/>
    </source>
</evidence>
<organism evidence="14 15">
    <name type="scientific">Sphaeramia orbicularis</name>
    <name type="common">orbiculate cardinalfish</name>
    <dbReference type="NCBI Taxonomy" id="375764"/>
    <lineage>
        <taxon>Eukaryota</taxon>
        <taxon>Metazoa</taxon>
        <taxon>Chordata</taxon>
        <taxon>Craniata</taxon>
        <taxon>Vertebrata</taxon>
        <taxon>Euteleostomi</taxon>
        <taxon>Actinopterygii</taxon>
        <taxon>Neopterygii</taxon>
        <taxon>Teleostei</taxon>
        <taxon>Neoteleostei</taxon>
        <taxon>Acanthomorphata</taxon>
        <taxon>Gobiaria</taxon>
        <taxon>Kurtiformes</taxon>
        <taxon>Apogonoidei</taxon>
        <taxon>Apogonidae</taxon>
        <taxon>Apogoninae</taxon>
        <taxon>Sphaeramia</taxon>
    </lineage>
</organism>
<reference evidence="14" key="2">
    <citation type="submission" date="2025-08" db="UniProtKB">
        <authorList>
            <consortium name="Ensembl"/>
        </authorList>
    </citation>
    <scope>IDENTIFICATION</scope>
</reference>
<proteinExistence type="predicted"/>
<dbReference type="GO" id="GO:0007156">
    <property type="term" value="P:homophilic cell adhesion via plasma membrane adhesion molecules"/>
    <property type="evidence" value="ECO:0007669"/>
    <property type="project" value="InterPro"/>
</dbReference>
<feature type="transmembrane region" description="Helical" evidence="12">
    <location>
        <begin position="806"/>
        <end position="824"/>
    </location>
</feature>
<dbReference type="SMART" id="SM00112">
    <property type="entry name" value="CA"/>
    <property type="match status" value="6"/>
</dbReference>
<dbReference type="FunFam" id="2.60.40.60:FF:000001">
    <property type="entry name" value="Protocadherin alpha 2"/>
    <property type="match status" value="1"/>
</dbReference>
<feature type="domain" description="Cadherin" evidence="13">
    <location>
        <begin position="584"/>
        <end position="687"/>
    </location>
</feature>
<dbReference type="Pfam" id="PF00028">
    <property type="entry name" value="Cadherin"/>
    <property type="match status" value="6"/>
</dbReference>
<evidence type="ECO:0000256" key="2">
    <source>
        <dbReference type="ARBA" id="ARBA00022475"/>
    </source>
</evidence>
<evidence type="ECO:0000313" key="15">
    <source>
        <dbReference type="Proteomes" id="UP000472271"/>
    </source>
</evidence>
<keyword evidence="2" id="KW-1003">Cell membrane</keyword>
<evidence type="ECO:0000256" key="9">
    <source>
        <dbReference type="ARBA" id="ARBA00023136"/>
    </source>
</evidence>
<sequence>MEVILENPVRIFNIELEILDINDNAPQFRRGVIHLDISESTPAGERFSLSNAVDPDVGINTVKTYHVSASEHFAIEVQTGRDGSKSADLILTKTLDREQQAVHNLILTAVDGGTPARSGTASVIVQVLDTNDNAPKFDQQTYNIKIMENSPIGKRFSLSNAVDPDVGINTVKTYHLSTSEHFAIEVQTGRDGSKSADLILTKTLDREQQAVHNLILTAVDGGTPARSGTASVIVQVLDTNDNAPKFDQQTYNIKIMENSPIGSLVIHLNATDLDEGSNSDLIYSYSLYTSEKTQETFNLNPSTGEITVKGVLNYEDFKIYDMEVIATDKGTNSLSGQCTIKIMVEDMNDNHPQISIKSFQSPVSEDIKLDTVIAVVSVSDKDSGDNGVVDLHIPDHMPFKLRESSDNYYELVVSEPLDREKVPEYDITFTVTDRGSPPLSDNETMTLELLDVNDNVPQFPQSFYTIRVMENNAPGALLSSLTAFDPDLHENQYLVYFILEKEIANTSMSMLFSINPENGNLYALKTFDYEIEKEFLFHIEARDSGSPPLSSNVTVHIIIVDQNDNAPVIVSPWRAHGSVVEEKIPRSTDKGSLVAKVIALDIDSVHNSRITYQFLQVTDANLFSLDQYNGEIRTMRMFSYRDPRHQQLVVVAKDNGQPALSATVTIKLSTVETAVKAYSDMTEVPLEYDIFSDLNLYLVIGLGSVSFLLLITILVTIVLKCQKPKASKTAPPCRNSVISERNSTIADSTLVSNDAYWYSLFLAETRKGKLVVRQPVPKGSRYIVSSIPRSTGVTDTSDSAASTLQVGAIVMYFSLINILFSFSFSSQ</sequence>
<protein>
    <recommendedName>
        <fullName evidence="13">Cadherin domain-containing protein</fullName>
    </recommendedName>
</protein>
<dbReference type="Ensembl" id="ENSSORT00005005881.1">
    <property type="protein sequence ID" value="ENSSORP00005005639.1"/>
    <property type="gene ID" value="ENSSORG00005003420.1"/>
</dbReference>
<keyword evidence="9 12" id="KW-0472">Membrane</keyword>
<evidence type="ECO:0000256" key="5">
    <source>
        <dbReference type="ARBA" id="ARBA00022737"/>
    </source>
</evidence>
<feature type="domain" description="Cadherin" evidence="13">
    <location>
        <begin position="29"/>
        <end position="137"/>
    </location>
</feature>
<dbReference type="PROSITE" id="PS00232">
    <property type="entry name" value="CADHERIN_1"/>
    <property type="match status" value="4"/>
</dbReference>
<keyword evidence="10" id="KW-0325">Glycoprotein</keyword>
<reference evidence="14" key="1">
    <citation type="submission" date="2019-06" db="EMBL/GenBank/DDBJ databases">
        <authorList>
            <consortium name="Wellcome Sanger Institute Data Sharing"/>
        </authorList>
    </citation>
    <scope>NUCLEOTIDE SEQUENCE [LARGE SCALE GENOMIC DNA]</scope>
</reference>
<evidence type="ECO:0000313" key="14">
    <source>
        <dbReference type="Ensembl" id="ENSSORP00005005639.1"/>
    </source>
</evidence>
<dbReference type="InterPro" id="IPR002126">
    <property type="entry name" value="Cadherin-like_dom"/>
</dbReference>
<dbReference type="InParanoid" id="A0A672YM39"/>
<dbReference type="GO" id="GO:0005886">
    <property type="term" value="C:plasma membrane"/>
    <property type="evidence" value="ECO:0007669"/>
    <property type="project" value="UniProtKB-SubCell"/>
</dbReference>
<dbReference type="InterPro" id="IPR050174">
    <property type="entry name" value="Protocadherin/Cadherin-CA"/>
</dbReference>
<evidence type="ECO:0000256" key="8">
    <source>
        <dbReference type="ARBA" id="ARBA00022989"/>
    </source>
</evidence>
<evidence type="ECO:0000259" key="13">
    <source>
        <dbReference type="PROSITE" id="PS50268"/>
    </source>
</evidence>
<keyword evidence="4" id="KW-0732">Signal</keyword>
<evidence type="ECO:0000256" key="3">
    <source>
        <dbReference type="ARBA" id="ARBA00022692"/>
    </source>
</evidence>
<dbReference type="PRINTS" id="PR00205">
    <property type="entry name" value="CADHERIN"/>
</dbReference>
<dbReference type="SUPFAM" id="SSF49313">
    <property type="entry name" value="Cadherin-like"/>
    <property type="match status" value="6"/>
</dbReference>
<reference evidence="14" key="3">
    <citation type="submission" date="2025-09" db="UniProtKB">
        <authorList>
            <consortium name="Ensembl"/>
        </authorList>
    </citation>
    <scope>IDENTIFICATION</scope>
</reference>
<accession>A0A672YM39</accession>
<dbReference type="PANTHER" id="PTHR24028:SF288">
    <property type="entry name" value="PROTOCADHERIN ALPHA-C2-LIKE-RELATED"/>
    <property type="match status" value="1"/>
</dbReference>
<dbReference type="GO" id="GO:0009653">
    <property type="term" value="P:anatomical structure morphogenesis"/>
    <property type="evidence" value="ECO:0007669"/>
    <property type="project" value="UniProtKB-ARBA"/>
</dbReference>
<keyword evidence="6 11" id="KW-0106">Calcium</keyword>
<name>A0A672YM39_9TELE</name>
<feature type="transmembrane region" description="Helical" evidence="12">
    <location>
        <begin position="696"/>
        <end position="719"/>
    </location>
</feature>
<dbReference type="Proteomes" id="UP000472271">
    <property type="component" value="Chromosome 10"/>
</dbReference>
<evidence type="ECO:0000256" key="4">
    <source>
        <dbReference type="ARBA" id="ARBA00022729"/>
    </source>
</evidence>
<dbReference type="GO" id="GO:0005509">
    <property type="term" value="F:calcium ion binding"/>
    <property type="evidence" value="ECO:0007669"/>
    <property type="project" value="UniProtKB-UniRule"/>
</dbReference>
<feature type="domain" description="Cadherin" evidence="13">
    <location>
        <begin position="247"/>
        <end position="354"/>
    </location>
</feature>
<evidence type="ECO:0000256" key="11">
    <source>
        <dbReference type="PROSITE-ProRule" id="PRU00043"/>
    </source>
</evidence>
<keyword evidence="7" id="KW-0130">Cell adhesion</keyword>
<dbReference type="Gene3D" id="2.60.40.60">
    <property type="entry name" value="Cadherins"/>
    <property type="match status" value="6"/>
</dbReference>
<dbReference type="FunFam" id="2.60.40.60:FF:000129">
    <property type="entry name" value="protocadherin alpha-C2 isoform X1"/>
    <property type="match status" value="1"/>
</dbReference>
<keyword evidence="3 12" id="KW-0812">Transmembrane</keyword>
<comment type="subcellular location">
    <subcellularLocation>
        <location evidence="1">Cell membrane</location>
        <topology evidence="1">Single-pass type I membrane protein</topology>
    </subcellularLocation>
</comment>
<evidence type="ECO:0000256" key="12">
    <source>
        <dbReference type="SAM" id="Phobius"/>
    </source>
</evidence>
<dbReference type="FunFam" id="2.60.40.60:FF:000018">
    <property type="entry name" value="Protocadherin gamma c3"/>
    <property type="match status" value="2"/>
</dbReference>
<dbReference type="InterPro" id="IPR015919">
    <property type="entry name" value="Cadherin-like_sf"/>
</dbReference>